<comment type="caution">
    <text evidence="5">The sequence shown here is derived from an EMBL/GenBank/DDBJ whole genome shotgun (WGS) entry which is preliminary data.</text>
</comment>
<feature type="compositionally biased region" description="Low complexity" evidence="4">
    <location>
        <begin position="237"/>
        <end position="260"/>
    </location>
</feature>
<feature type="non-terminal residue" evidence="5">
    <location>
        <position position="1"/>
    </location>
</feature>
<dbReference type="Gene3D" id="1.25.40.20">
    <property type="entry name" value="Ankyrin repeat-containing domain"/>
    <property type="match status" value="1"/>
</dbReference>
<feature type="repeat" description="ANK" evidence="3">
    <location>
        <begin position="60"/>
        <end position="92"/>
    </location>
</feature>
<protein>
    <recommendedName>
        <fullName evidence="7">ANK_REP_REGION domain-containing protein</fullName>
    </recommendedName>
</protein>
<keyword evidence="2 3" id="KW-0040">ANK repeat</keyword>
<accession>A0AAW1NVY4</accession>
<evidence type="ECO:0000256" key="3">
    <source>
        <dbReference type="PROSITE-ProRule" id="PRU00023"/>
    </source>
</evidence>
<reference evidence="5 6" key="1">
    <citation type="journal article" date="2024" name="Nat. Commun.">
        <title>Phylogenomics reveals the evolutionary origins of lichenization in chlorophyte algae.</title>
        <authorList>
            <person name="Puginier C."/>
            <person name="Libourel C."/>
            <person name="Otte J."/>
            <person name="Skaloud P."/>
            <person name="Haon M."/>
            <person name="Grisel S."/>
            <person name="Petersen M."/>
            <person name="Berrin J.G."/>
            <person name="Delaux P.M."/>
            <person name="Dal Grande F."/>
            <person name="Keller J."/>
        </authorList>
    </citation>
    <scope>NUCLEOTIDE SEQUENCE [LARGE SCALE GENOMIC DNA]</scope>
    <source>
        <strain evidence="5 6">SAG 2036</strain>
    </source>
</reference>
<dbReference type="PROSITE" id="PS50297">
    <property type="entry name" value="ANK_REP_REGION"/>
    <property type="match status" value="2"/>
</dbReference>
<dbReference type="SUPFAM" id="SSF48403">
    <property type="entry name" value="Ankyrin repeat"/>
    <property type="match status" value="1"/>
</dbReference>
<keyword evidence="1" id="KW-0677">Repeat</keyword>
<evidence type="ECO:0008006" key="7">
    <source>
        <dbReference type="Google" id="ProtNLM"/>
    </source>
</evidence>
<evidence type="ECO:0000313" key="6">
    <source>
        <dbReference type="Proteomes" id="UP001465755"/>
    </source>
</evidence>
<keyword evidence="6" id="KW-1185">Reference proteome</keyword>
<dbReference type="EMBL" id="JALJOQ010000112">
    <property type="protein sequence ID" value="KAK9796989.1"/>
    <property type="molecule type" value="Genomic_DNA"/>
</dbReference>
<feature type="repeat" description="ANK" evidence="3">
    <location>
        <begin position="27"/>
        <end position="59"/>
    </location>
</feature>
<gene>
    <name evidence="5" type="ORF">WJX73_008667</name>
</gene>
<evidence type="ECO:0000313" key="5">
    <source>
        <dbReference type="EMBL" id="KAK9796989.1"/>
    </source>
</evidence>
<dbReference type="Pfam" id="PF12796">
    <property type="entry name" value="Ank_2"/>
    <property type="match status" value="1"/>
</dbReference>
<evidence type="ECO:0000256" key="2">
    <source>
        <dbReference type="ARBA" id="ARBA00023043"/>
    </source>
</evidence>
<feature type="region of interest" description="Disordered" evidence="4">
    <location>
        <begin position="216"/>
        <end position="304"/>
    </location>
</feature>
<dbReference type="PROSITE" id="PS50088">
    <property type="entry name" value="ANK_REPEAT"/>
    <property type="match status" value="2"/>
</dbReference>
<name>A0AAW1NVY4_9CHLO</name>
<sequence>IAAVQQGLVTHYGRLLASKQVSAKNRRGDTALHWAAFRGDLTAVEALHKADPDLDAVGDLGNRPLHLAVSQGHWAVTRYLLGHGANMTCRNSYRCTPSMLCQDAAVKELLVDVAKNGASARAEFVRQMEDEAAEAAAADAARRLLEQRLLQEAAQAEAAAKKLAEEEAEAARRKEEEEAREAARLENLRLEQEARAKAQEEFRQREEEAAEAARLEAEAAAAAKKKGKKGAAGAAGGKSTPRAAAAAAAKASPASTTLKAKTADGKARSSASGTRSSATPRPASSRLAQASSAAAAPSAADAANPVATVAGAAEGEPFAEDADLQKQALVNAATAQVDSIAAPSPSARSPSRTPSAKQPLAATISVSAAPRRSSSTLSDRGALPRASRASEAALVRLNGGTSGP</sequence>
<dbReference type="SMART" id="SM00248">
    <property type="entry name" value="ANK"/>
    <property type="match status" value="2"/>
</dbReference>
<feature type="compositionally biased region" description="Low complexity" evidence="4">
    <location>
        <begin position="268"/>
        <end position="304"/>
    </location>
</feature>
<dbReference type="InterPro" id="IPR002110">
    <property type="entry name" value="Ankyrin_rpt"/>
</dbReference>
<dbReference type="PANTHER" id="PTHR24198">
    <property type="entry name" value="ANKYRIN REPEAT AND PROTEIN KINASE DOMAIN-CONTAINING PROTEIN"/>
    <property type="match status" value="1"/>
</dbReference>
<dbReference type="Proteomes" id="UP001465755">
    <property type="component" value="Unassembled WGS sequence"/>
</dbReference>
<proteinExistence type="predicted"/>
<dbReference type="InterPro" id="IPR036770">
    <property type="entry name" value="Ankyrin_rpt-contain_sf"/>
</dbReference>
<feature type="region of interest" description="Disordered" evidence="4">
    <location>
        <begin position="337"/>
        <end position="404"/>
    </location>
</feature>
<evidence type="ECO:0000256" key="4">
    <source>
        <dbReference type="SAM" id="MobiDB-lite"/>
    </source>
</evidence>
<dbReference type="PANTHER" id="PTHR24198:SF165">
    <property type="entry name" value="ANKYRIN REPEAT-CONTAINING PROTEIN-RELATED"/>
    <property type="match status" value="1"/>
</dbReference>
<feature type="compositionally biased region" description="Low complexity" evidence="4">
    <location>
        <begin position="339"/>
        <end position="356"/>
    </location>
</feature>
<evidence type="ECO:0000256" key="1">
    <source>
        <dbReference type="ARBA" id="ARBA00022737"/>
    </source>
</evidence>
<organism evidence="5 6">
    <name type="scientific">Symbiochloris irregularis</name>
    <dbReference type="NCBI Taxonomy" id="706552"/>
    <lineage>
        <taxon>Eukaryota</taxon>
        <taxon>Viridiplantae</taxon>
        <taxon>Chlorophyta</taxon>
        <taxon>core chlorophytes</taxon>
        <taxon>Trebouxiophyceae</taxon>
        <taxon>Trebouxiales</taxon>
        <taxon>Trebouxiaceae</taxon>
        <taxon>Symbiochloris</taxon>
    </lineage>
</organism>
<dbReference type="AlphaFoldDB" id="A0AAW1NVY4"/>